<name>A0ABV0U5I2_9TELE</name>
<accession>A0ABV0U5I2</accession>
<evidence type="ECO:0000313" key="2">
    <source>
        <dbReference type="Proteomes" id="UP001482620"/>
    </source>
</evidence>
<comment type="caution">
    <text evidence="1">The sequence shown here is derived from an EMBL/GenBank/DDBJ whole genome shotgun (WGS) entry which is preliminary data.</text>
</comment>
<keyword evidence="2" id="KW-1185">Reference proteome</keyword>
<sequence length="101" mass="11227">MLCLIQILKFSYQGVSLSINNVSNAHVAASSDKQKQNYHQTPVSTKLERLQQLSVLSFLPTDLRVFCQVRLSKPAPTRTGEPSKALTWCDKGSSNLKIKHG</sequence>
<dbReference type="EMBL" id="JAHRIQ010058758">
    <property type="protein sequence ID" value="MEQ2240074.1"/>
    <property type="molecule type" value="Genomic_DNA"/>
</dbReference>
<organism evidence="1 2">
    <name type="scientific">Ilyodon furcidens</name>
    <name type="common">goldbreast splitfin</name>
    <dbReference type="NCBI Taxonomy" id="33524"/>
    <lineage>
        <taxon>Eukaryota</taxon>
        <taxon>Metazoa</taxon>
        <taxon>Chordata</taxon>
        <taxon>Craniata</taxon>
        <taxon>Vertebrata</taxon>
        <taxon>Euteleostomi</taxon>
        <taxon>Actinopterygii</taxon>
        <taxon>Neopterygii</taxon>
        <taxon>Teleostei</taxon>
        <taxon>Neoteleostei</taxon>
        <taxon>Acanthomorphata</taxon>
        <taxon>Ovalentaria</taxon>
        <taxon>Atherinomorphae</taxon>
        <taxon>Cyprinodontiformes</taxon>
        <taxon>Goodeidae</taxon>
        <taxon>Ilyodon</taxon>
    </lineage>
</organism>
<reference evidence="1 2" key="1">
    <citation type="submission" date="2021-06" db="EMBL/GenBank/DDBJ databases">
        <authorList>
            <person name="Palmer J.M."/>
        </authorList>
    </citation>
    <scope>NUCLEOTIDE SEQUENCE [LARGE SCALE GENOMIC DNA]</scope>
    <source>
        <strain evidence="2">if_2019</strain>
        <tissue evidence="1">Muscle</tissue>
    </source>
</reference>
<evidence type="ECO:0000313" key="1">
    <source>
        <dbReference type="EMBL" id="MEQ2240074.1"/>
    </source>
</evidence>
<protein>
    <submittedName>
        <fullName evidence="1">Uncharacterized protein</fullName>
    </submittedName>
</protein>
<dbReference type="Proteomes" id="UP001482620">
    <property type="component" value="Unassembled WGS sequence"/>
</dbReference>
<gene>
    <name evidence="1" type="ORF">ILYODFUR_011130</name>
</gene>
<proteinExistence type="predicted"/>